<dbReference type="EMBL" id="UOFG01000115">
    <property type="protein sequence ID" value="VAW60227.1"/>
    <property type="molecule type" value="Genomic_DNA"/>
</dbReference>
<evidence type="ECO:0000256" key="3">
    <source>
        <dbReference type="ARBA" id="ARBA00023237"/>
    </source>
</evidence>
<reference evidence="6" key="1">
    <citation type="submission" date="2018-06" db="EMBL/GenBank/DDBJ databases">
        <authorList>
            <person name="Zhirakovskaya E."/>
        </authorList>
    </citation>
    <scope>NUCLEOTIDE SEQUENCE</scope>
</reference>
<accession>A0A3B0XB76</accession>
<dbReference type="PANTHER" id="PTHR34512:SF30">
    <property type="entry name" value="OUTER MEMBRANE PROTEIN ASSEMBLY FACTOR BAMB"/>
    <property type="match status" value="1"/>
</dbReference>
<name>A0A3B0XB76_9ZZZZ</name>
<dbReference type="InterPro" id="IPR011047">
    <property type="entry name" value="Quinoprotein_ADH-like_sf"/>
</dbReference>
<dbReference type="HAMAP" id="MF_00923">
    <property type="entry name" value="OM_assembly_BamB"/>
    <property type="match status" value="1"/>
</dbReference>
<proteinExistence type="inferred from homology"/>
<dbReference type="PROSITE" id="PS51257">
    <property type="entry name" value="PROKAR_LIPOPROTEIN"/>
    <property type="match status" value="1"/>
</dbReference>
<dbReference type="Pfam" id="PF13360">
    <property type="entry name" value="PQQ_2"/>
    <property type="match status" value="1"/>
</dbReference>
<keyword evidence="1" id="KW-0732">Signal</keyword>
<dbReference type="InterPro" id="IPR017687">
    <property type="entry name" value="BamB"/>
</dbReference>
<evidence type="ECO:0000259" key="5">
    <source>
        <dbReference type="Pfam" id="PF13360"/>
    </source>
</evidence>
<keyword evidence="3" id="KW-0998">Cell outer membrane</keyword>
<protein>
    <submittedName>
        <fullName evidence="6">Outer membrane protein YfgL, lipoprotein component of the protein assembly complex (Forms a complex with YaeT, YfiO, and NlpB)</fullName>
    </submittedName>
</protein>
<feature type="domain" description="Pyrrolo-quinoline quinone repeat" evidence="5">
    <location>
        <begin position="71"/>
        <end position="302"/>
    </location>
</feature>
<dbReference type="AlphaFoldDB" id="A0A3B0XB76"/>
<evidence type="ECO:0000256" key="2">
    <source>
        <dbReference type="ARBA" id="ARBA00023136"/>
    </source>
</evidence>
<gene>
    <name evidence="6" type="ORF">MNBD_GAMMA11-2757</name>
</gene>
<dbReference type="InterPro" id="IPR015943">
    <property type="entry name" value="WD40/YVTN_repeat-like_dom_sf"/>
</dbReference>
<feature type="compositionally biased region" description="Basic and acidic residues" evidence="4">
    <location>
        <begin position="376"/>
        <end position="389"/>
    </location>
</feature>
<dbReference type="InterPro" id="IPR018391">
    <property type="entry name" value="PQQ_b-propeller_rpt"/>
</dbReference>
<dbReference type="PANTHER" id="PTHR34512">
    <property type="entry name" value="CELL SURFACE PROTEIN"/>
    <property type="match status" value="1"/>
</dbReference>
<dbReference type="SUPFAM" id="SSF50998">
    <property type="entry name" value="Quinoprotein alcohol dehydrogenase-like"/>
    <property type="match status" value="1"/>
</dbReference>
<keyword evidence="6" id="KW-0449">Lipoprotein</keyword>
<dbReference type="InterPro" id="IPR002372">
    <property type="entry name" value="PQQ_rpt_dom"/>
</dbReference>
<evidence type="ECO:0000313" key="6">
    <source>
        <dbReference type="EMBL" id="VAW60227.1"/>
    </source>
</evidence>
<evidence type="ECO:0000256" key="1">
    <source>
        <dbReference type="ARBA" id="ARBA00022729"/>
    </source>
</evidence>
<dbReference type="NCBIfam" id="TIGR03300">
    <property type="entry name" value="assembly_YfgL"/>
    <property type="match status" value="1"/>
</dbReference>
<feature type="region of interest" description="Disordered" evidence="4">
    <location>
        <begin position="375"/>
        <end position="396"/>
    </location>
</feature>
<keyword evidence="2" id="KW-0472">Membrane</keyword>
<dbReference type="SMART" id="SM00564">
    <property type="entry name" value="PQQ"/>
    <property type="match status" value="7"/>
</dbReference>
<dbReference type="Gene3D" id="2.130.10.10">
    <property type="entry name" value="YVTN repeat-like/Quinoprotein amine dehydrogenase"/>
    <property type="match status" value="1"/>
</dbReference>
<organism evidence="6">
    <name type="scientific">hydrothermal vent metagenome</name>
    <dbReference type="NCBI Taxonomy" id="652676"/>
    <lineage>
        <taxon>unclassified sequences</taxon>
        <taxon>metagenomes</taxon>
        <taxon>ecological metagenomes</taxon>
    </lineage>
</organism>
<evidence type="ECO:0000256" key="4">
    <source>
        <dbReference type="SAM" id="MobiDB-lite"/>
    </source>
</evidence>
<sequence length="396" mass="43672">MTRYFFIIVLASTLLACGDSDNTEPPAELVDFEPSLEVNELWSVDTGAGVEQLYVKLFPLILEKTIVVTDREGRVSAYNSEDGSELWQTELNIVVSGGVGGDEDHLVVTSRNGNVYLLDSKGELLWNVDASSEVLMPAEISAEQIIIRSVDGRISALALQDGSEKWSYKRDVPALTLRGNSSPLIKQGYIFNGLDNGRLVALDLLDGHSVFDIPVATPAGRSELERLVDIDGHSTIVDDTLYMASYQGKVVSIDIRRGQLNWSRKLSTYSGVEHSYSGLFLSDDKDHIWALEASNGATLWKQEKLQSRGITRPVVMGKALVVADFEGYIHWLSAFDGHFLARIDTDDSGVIVPPVVHNERLYIITRDGELSAFEVKAVDDESESDKSESDEPESDE</sequence>